<dbReference type="Gramene" id="TraesWEE_scaffold_108568_01G000100.1">
    <property type="protein sequence ID" value="TraesWEE_scaffold_108568_01G000100.1"/>
    <property type="gene ID" value="TraesWEE_scaffold_108568_01G000100"/>
</dbReference>
<accession>A0A3B6DKW1</accession>
<dbReference type="Proteomes" id="UP000019116">
    <property type="component" value="Chromosome 2D"/>
</dbReference>
<sequence>MDAVVLGDVDDLDFDLGFMDGFEFDLLDMDLTEFCHGDGECLLPAVADKDGGLGLDLGSDDGGEGGRESSPDSVVTDDGAPPLSLEPSGDRDDGEMSAYVGDLERFLMESEDDAEAGGPFAAKGLAANDHLFDDLAVADGGYVQPSTAAEEFAAADYFLGDLDDGYAEPATPGKDLVLDDYFFGDLVSYDYLYDPAVASDGCVEPAAVASVDDAASSATEEEDAGEYYDDDEATSRKRARQRKGGAAVPREAELRETPVMHAIWSISTGNGCRPLGHHWLHPCTTVCLLA</sequence>
<reference evidence="2" key="1">
    <citation type="submission" date="2018-08" db="EMBL/GenBank/DDBJ databases">
        <authorList>
            <person name="Rossello M."/>
        </authorList>
    </citation>
    <scope>NUCLEOTIDE SEQUENCE [LARGE SCALE GENOMIC DNA]</scope>
    <source>
        <strain evidence="2">cv. Chinese Spring</strain>
    </source>
</reference>
<dbReference type="Gramene" id="TraesLDM2D03G01272930.1">
    <property type="protein sequence ID" value="TraesLDM2D03G01272930.1"/>
    <property type="gene ID" value="TraesLDM2D03G01272930"/>
</dbReference>
<name>A0A3B6DKW1_WHEAT</name>
<dbReference type="Gramene" id="TraesNOR2D03G01288290.1">
    <property type="protein sequence ID" value="TraesNOR2D03G01288290.1"/>
    <property type="gene ID" value="TraesNOR2D03G01288290"/>
</dbReference>
<feature type="region of interest" description="Disordered" evidence="1">
    <location>
        <begin position="213"/>
        <end position="251"/>
    </location>
</feature>
<dbReference type="Gramene" id="TraesMAC2D03G01270000.1">
    <property type="protein sequence ID" value="TraesMAC2D03G01270000.1"/>
    <property type="gene ID" value="TraesMAC2D03G01270000"/>
</dbReference>
<dbReference type="OrthoDB" id="686715at2759"/>
<protein>
    <submittedName>
        <fullName evidence="2">Uncharacterized protein</fullName>
    </submittedName>
</protein>
<feature type="region of interest" description="Disordered" evidence="1">
    <location>
        <begin position="53"/>
        <end position="96"/>
    </location>
</feature>
<dbReference type="AlphaFoldDB" id="A0A3B6DKW1"/>
<dbReference type="RefSeq" id="XP_044334540.1">
    <property type="nucleotide sequence ID" value="XM_044478605.1"/>
</dbReference>
<evidence type="ECO:0000313" key="2">
    <source>
        <dbReference type="EnsemblPlants" id="TraesCS2D02G488000.1"/>
    </source>
</evidence>
<keyword evidence="3" id="KW-1185">Reference proteome</keyword>
<dbReference type="Gramene" id="TraesLAC2D03G01223620.1">
    <property type="protein sequence ID" value="TraesLAC2D03G01223620.1"/>
    <property type="gene ID" value="TraesLAC2D03G01223620"/>
</dbReference>
<dbReference type="GeneID" id="123054761"/>
<evidence type="ECO:0000256" key="1">
    <source>
        <dbReference type="SAM" id="MobiDB-lite"/>
    </source>
</evidence>
<evidence type="ECO:0000313" key="3">
    <source>
        <dbReference type="Proteomes" id="UP000019116"/>
    </source>
</evidence>
<gene>
    <name evidence="2" type="primary">LOC123054761</name>
</gene>
<feature type="compositionally biased region" description="Acidic residues" evidence="1">
    <location>
        <begin position="219"/>
        <end position="232"/>
    </location>
</feature>
<dbReference type="Gramene" id="TraesCS2D03G1090400.1">
    <property type="protein sequence ID" value="TraesCS2D03G1090400.1.CDS"/>
    <property type="gene ID" value="TraesCS2D03G1090400"/>
</dbReference>
<dbReference type="Gramene" id="TraesSTA2D03G01260740.1">
    <property type="protein sequence ID" value="TraesSTA2D03G01260740.1"/>
    <property type="gene ID" value="TraesSTA2D03G01260740"/>
</dbReference>
<dbReference type="Gramene" id="TraesSTA2D03G01260740.2">
    <property type="protein sequence ID" value="TraesSTA2D03G01260740.2"/>
    <property type="gene ID" value="TraesSTA2D03G01260740"/>
</dbReference>
<dbReference type="Gramene" id="TraesCS2D02G488000.1">
    <property type="protein sequence ID" value="TraesCS2D02G488000.1"/>
    <property type="gene ID" value="TraesCS2D02G488000"/>
</dbReference>
<reference evidence="2" key="2">
    <citation type="submission" date="2018-10" db="UniProtKB">
        <authorList>
            <consortium name="EnsemblPlants"/>
        </authorList>
    </citation>
    <scope>IDENTIFICATION</scope>
</reference>
<organism evidence="2">
    <name type="scientific">Triticum aestivum</name>
    <name type="common">Wheat</name>
    <dbReference type="NCBI Taxonomy" id="4565"/>
    <lineage>
        <taxon>Eukaryota</taxon>
        <taxon>Viridiplantae</taxon>
        <taxon>Streptophyta</taxon>
        <taxon>Embryophyta</taxon>
        <taxon>Tracheophyta</taxon>
        <taxon>Spermatophyta</taxon>
        <taxon>Magnoliopsida</taxon>
        <taxon>Liliopsida</taxon>
        <taxon>Poales</taxon>
        <taxon>Poaceae</taxon>
        <taxon>BOP clade</taxon>
        <taxon>Pooideae</taxon>
        <taxon>Triticodae</taxon>
        <taxon>Triticeae</taxon>
        <taxon>Triticinae</taxon>
        <taxon>Triticum</taxon>
    </lineage>
</organism>
<dbReference type="EnsemblPlants" id="TraesCS2D02G488000.1">
    <property type="protein sequence ID" value="TraesCS2D02G488000.1"/>
    <property type="gene ID" value="TraesCS2D02G488000"/>
</dbReference>
<proteinExistence type="predicted"/>